<dbReference type="SMART" id="SM00702">
    <property type="entry name" value="P4Hc"/>
    <property type="match status" value="1"/>
</dbReference>
<dbReference type="GO" id="GO:0016020">
    <property type="term" value="C:membrane"/>
    <property type="evidence" value="ECO:0007669"/>
    <property type="project" value="UniProtKB-SubCell"/>
</dbReference>
<dbReference type="PANTHER" id="PTHR10869">
    <property type="entry name" value="PROLYL 4-HYDROXYLASE ALPHA SUBUNIT"/>
    <property type="match status" value="1"/>
</dbReference>
<name>A0ABD3N646_9STRA</name>
<dbReference type="InterPro" id="IPR005123">
    <property type="entry name" value="Oxoglu/Fe-dep_dioxygenase_dom"/>
</dbReference>
<sequence length="549" mass="61211">MKVLTTLILLLSISLTPVVYGVNVADDTAGTGVCSSSSSDNVDGACSEPELSEPTNDAIVSPMNDADDFDENDGEYDDEMEEGDGEFEDDEFDDEEDEDEFSFECTDNDEKCSTYAASGACTDNPGYMTYHCASSCDTCETVKEVQKVAQFVKEGTNSKPCMDDNYECLEWAGMGECDANPGFMKISCRRSCVVCVEGTNQFGIGQQLPATKAEKDKTQARIEESVQYMKTVWSEEQYHNVRHKCRNMHEDCTYWAALGECDANPKYMQTNCAPACYTCEKLDIRHRCPIEPGNESIWKPGDLNILFENIVDNADGTGAYERYNPIAYSRPMHKRDGTAVPGVEKDGPWVINLENFISAEEADRLIEIGKVQGYERSADVGKEKPDGSHDSKVSDSRTSHNTWCQEESCTEDPLVAPVIERIANVTGTHPRNSEYLQLLQYETGQYYRQHHDYIPHHRDMPCGVRMLTLFIYLSDVEEGGGTNFPLLGVTIEPKKGNAALWPSVLDEDPESKDGRTDHEALPVTKGLKYGANAWIHSRDFKAAFAMNCH</sequence>
<gene>
    <name evidence="15" type="ORF">ACHAWU_003750</name>
</gene>
<feature type="domain" description="ShKT" evidence="14">
    <location>
        <begin position="105"/>
        <end position="139"/>
    </location>
</feature>
<evidence type="ECO:0000259" key="13">
    <source>
        <dbReference type="PROSITE" id="PS51471"/>
    </source>
</evidence>
<dbReference type="PROSITE" id="PS51670">
    <property type="entry name" value="SHKT"/>
    <property type="match status" value="3"/>
</dbReference>
<dbReference type="EMBL" id="JALLBG020000023">
    <property type="protein sequence ID" value="KAL3771575.1"/>
    <property type="molecule type" value="Genomic_DNA"/>
</dbReference>
<feature type="compositionally biased region" description="Basic and acidic residues" evidence="11">
    <location>
        <begin position="377"/>
        <end position="398"/>
    </location>
</feature>
<dbReference type="InterPro" id="IPR003582">
    <property type="entry name" value="ShKT_dom"/>
</dbReference>
<dbReference type="AlphaFoldDB" id="A0ABD3N646"/>
<dbReference type="InterPro" id="IPR006620">
    <property type="entry name" value="Pro_4_hyd_alph"/>
</dbReference>
<dbReference type="InterPro" id="IPR044862">
    <property type="entry name" value="Pro_4_hyd_alph_FE2OG_OXY"/>
</dbReference>
<evidence type="ECO:0000256" key="12">
    <source>
        <dbReference type="SAM" id="SignalP"/>
    </source>
</evidence>
<evidence type="ECO:0000313" key="16">
    <source>
        <dbReference type="Proteomes" id="UP001530293"/>
    </source>
</evidence>
<comment type="caution">
    <text evidence="15">The sequence shown here is derived from an EMBL/GenBank/DDBJ whole genome shotgun (WGS) entry which is preliminary data.</text>
</comment>
<keyword evidence="12" id="KW-0732">Signal</keyword>
<dbReference type="FunFam" id="2.60.120.620:FF:000031">
    <property type="entry name" value="Predicted protein"/>
    <property type="match status" value="1"/>
</dbReference>
<organism evidence="15 16">
    <name type="scientific">Discostella pseudostelligera</name>
    <dbReference type="NCBI Taxonomy" id="259834"/>
    <lineage>
        <taxon>Eukaryota</taxon>
        <taxon>Sar</taxon>
        <taxon>Stramenopiles</taxon>
        <taxon>Ochrophyta</taxon>
        <taxon>Bacillariophyta</taxon>
        <taxon>Coscinodiscophyceae</taxon>
        <taxon>Thalassiosirophycidae</taxon>
        <taxon>Stephanodiscales</taxon>
        <taxon>Stephanodiscaceae</taxon>
        <taxon>Discostella</taxon>
    </lineage>
</organism>
<dbReference type="PROSITE" id="PS51471">
    <property type="entry name" value="FE2OG_OXY"/>
    <property type="match status" value="1"/>
</dbReference>
<protein>
    <recommendedName>
        <fullName evidence="17">Procollagen-proline 4-dioxygenase</fullName>
    </recommendedName>
</protein>
<proteinExistence type="predicted"/>
<keyword evidence="9" id="KW-0408">Iron</keyword>
<evidence type="ECO:0000259" key="14">
    <source>
        <dbReference type="PROSITE" id="PS51670"/>
    </source>
</evidence>
<evidence type="ECO:0000256" key="3">
    <source>
        <dbReference type="ARBA" id="ARBA00004308"/>
    </source>
</evidence>
<dbReference type="GO" id="GO:0012505">
    <property type="term" value="C:endomembrane system"/>
    <property type="evidence" value="ECO:0007669"/>
    <property type="project" value="UniProtKB-SubCell"/>
</dbReference>
<dbReference type="Proteomes" id="UP001530293">
    <property type="component" value="Unassembled WGS sequence"/>
</dbReference>
<evidence type="ECO:0000256" key="10">
    <source>
        <dbReference type="ARBA" id="ARBA00023136"/>
    </source>
</evidence>
<evidence type="ECO:0000256" key="1">
    <source>
        <dbReference type="ARBA" id="ARBA00001961"/>
    </source>
</evidence>
<comment type="subcellular location">
    <subcellularLocation>
        <location evidence="3">Endomembrane system</location>
    </subcellularLocation>
    <subcellularLocation>
        <location evidence="2">Membrane</location>
        <topology evidence="2">Single-pass membrane protein</topology>
    </subcellularLocation>
</comment>
<keyword evidence="6" id="KW-0223">Dioxygenase</keyword>
<feature type="region of interest" description="Disordered" evidence="11">
    <location>
        <begin position="377"/>
        <end position="400"/>
    </location>
</feature>
<evidence type="ECO:0000256" key="2">
    <source>
        <dbReference type="ARBA" id="ARBA00004167"/>
    </source>
</evidence>
<dbReference type="GO" id="GO:0051213">
    <property type="term" value="F:dioxygenase activity"/>
    <property type="evidence" value="ECO:0007669"/>
    <property type="project" value="UniProtKB-KW"/>
</dbReference>
<accession>A0ABD3N646</accession>
<evidence type="ECO:0000256" key="8">
    <source>
        <dbReference type="ARBA" id="ARBA00023002"/>
    </source>
</evidence>
<keyword evidence="5" id="KW-0479">Metal-binding</keyword>
<evidence type="ECO:0000256" key="11">
    <source>
        <dbReference type="SAM" id="MobiDB-lite"/>
    </source>
</evidence>
<feature type="domain" description="ShKT" evidence="14">
    <location>
        <begin position="245"/>
        <end position="279"/>
    </location>
</feature>
<evidence type="ECO:0000256" key="6">
    <source>
        <dbReference type="ARBA" id="ARBA00022964"/>
    </source>
</evidence>
<evidence type="ECO:0000256" key="5">
    <source>
        <dbReference type="ARBA" id="ARBA00022723"/>
    </source>
</evidence>
<dbReference type="SMART" id="SM00254">
    <property type="entry name" value="ShKT"/>
    <property type="match status" value="3"/>
</dbReference>
<keyword evidence="4" id="KW-0812">Transmembrane</keyword>
<evidence type="ECO:0000313" key="15">
    <source>
        <dbReference type="EMBL" id="KAL3771575.1"/>
    </source>
</evidence>
<reference evidence="15 16" key="1">
    <citation type="submission" date="2024-10" db="EMBL/GenBank/DDBJ databases">
        <title>Updated reference genomes for cyclostephanoid diatoms.</title>
        <authorList>
            <person name="Roberts W.R."/>
            <person name="Alverson A.J."/>
        </authorList>
    </citation>
    <scope>NUCLEOTIDE SEQUENCE [LARGE SCALE GENOMIC DNA]</scope>
    <source>
        <strain evidence="15 16">AJA232-27</strain>
    </source>
</reference>
<evidence type="ECO:0000256" key="9">
    <source>
        <dbReference type="ARBA" id="ARBA00023004"/>
    </source>
</evidence>
<keyword evidence="10" id="KW-0472">Membrane</keyword>
<dbReference type="PANTHER" id="PTHR10869:SF235">
    <property type="entry name" value="PROCOLLAGEN-PROLINE 4-DIOXYGENASE"/>
    <property type="match status" value="1"/>
</dbReference>
<feature type="domain" description="ShKT" evidence="14">
    <location>
        <begin position="161"/>
        <end position="195"/>
    </location>
</feature>
<evidence type="ECO:0000256" key="7">
    <source>
        <dbReference type="ARBA" id="ARBA00022989"/>
    </source>
</evidence>
<feature type="region of interest" description="Disordered" evidence="11">
    <location>
        <begin position="32"/>
        <end position="98"/>
    </location>
</feature>
<dbReference type="Pfam" id="PF01549">
    <property type="entry name" value="ShK"/>
    <property type="match status" value="3"/>
</dbReference>
<feature type="domain" description="Fe2OG dioxygenase" evidence="13">
    <location>
        <begin position="432"/>
        <end position="537"/>
    </location>
</feature>
<comment type="cofactor">
    <cofactor evidence="1">
        <name>L-ascorbate</name>
        <dbReference type="ChEBI" id="CHEBI:38290"/>
    </cofactor>
</comment>
<feature type="chain" id="PRO_5044822534" description="Procollagen-proline 4-dioxygenase" evidence="12">
    <location>
        <begin position="22"/>
        <end position="549"/>
    </location>
</feature>
<evidence type="ECO:0008006" key="17">
    <source>
        <dbReference type="Google" id="ProtNLM"/>
    </source>
</evidence>
<feature type="signal peptide" evidence="12">
    <location>
        <begin position="1"/>
        <end position="21"/>
    </location>
</feature>
<dbReference type="Gene3D" id="2.60.120.620">
    <property type="entry name" value="q2cbj1_9rhob like domain"/>
    <property type="match status" value="1"/>
</dbReference>
<dbReference type="GO" id="GO:0046872">
    <property type="term" value="F:metal ion binding"/>
    <property type="evidence" value="ECO:0007669"/>
    <property type="project" value="UniProtKB-KW"/>
</dbReference>
<dbReference type="Pfam" id="PF13640">
    <property type="entry name" value="2OG-FeII_Oxy_3"/>
    <property type="match status" value="1"/>
</dbReference>
<feature type="compositionally biased region" description="Acidic residues" evidence="11">
    <location>
        <begin position="65"/>
        <end position="98"/>
    </location>
</feature>
<keyword evidence="8" id="KW-0560">Oxidoreductase</keyword>
<keyword evidence="7" id="KW-1133">Transmembrane helix</keyword>
<evidence type="ECO:0000256" key="4">
    <source>
        <dbReference type="ARBA" id="ARBA00022692"/>
    </source>
</evidence>
<dbReference type="InterPro" id="IPR045054">
    <property type="entry name" value="P4HA-like"/>
</dbReference>
<keyword evidence="16" id="KW-1185">Reference proteome</keyword>